<evidence type="ECO:0000313" key="2">
    <source>
        <dbReference type="Proteomes" id="UP000006852"/>
    </source>
</evidence>
<proteinExistence type="predicted"/>
<evidence type="ECO:0000313" key="1">
    <source>
        <dbReference type="EMBL" id="AEB13091.1"/>
    </source>
</evidence>
<reference evidence="2" key="2">
    <citation type="submission" date="2011-04" db="EMBL/GenBank/DDBJ databases">
        <title>The complete genome of chromosome of Treponema succinifaciens DSM 2489.</title>
        <authorList>
            <person name="Lucas S."/>
            <person name="Copeland A."/>
            <person name="Lapidus A."/>
            <person name="Bruce D."/>
            <person name="Goodwin L."/>
            <person name="Pitluck S."/>
            <person name="Peters L."/>
            <person name="Kyrpides N."/>
            <person name="Mavromatis K."/>
            <person name="Ivanova N."/>
            <person name="Ovchinnikova G."/>
            <person name="Teshima H."/>
            <person name="Detter J.C."/>
            <person name="Tapia R."/>
            <person name="Han C."/>
            <person name="Land M."/>
            <person name="Hauser L."/>
            <person name="Markowitz V."/>
            <person name="Cheng J.-F."/>
            <person name="Hugenholtz P."/>
            <person name="Woyke T."/>
            <person name="Wu D."/>
            <person name="Gronow S."/>
            <person name="Wellnitz S."/>
            <person name="Brambilla E."/>
            <person name="Klenk H.-P."/>
            <person name="Eisen J.A."/>
        </authorList>
    </citation>
    <scope>NUCLEOTIDE SEQUENCE [LARGE SCALE GENOMIC DNA]</scope>
    <source>
        <strain evidence="2">ATCC 33096 / DSM 2489 / 6091</strain>
    </source>
</reference>
<keyword evidence="2" id="KW-1185">Reference proteome</keyword>
<dbReference type="STRING" id="869209.Tresu_0125"/>
<dbReference type="AlphaFoldDB" id="F2NUY7"/>
<reference evidence="1 2" key="1">
    <citation type="journal article" date="2011" name="Stand. Genomic Sci.">
        <title>Complete genome sequence of Treponema succinifaciens type strain (6091).</title>
        <authorList>
            <person name="Han C."/>
            <person name="Gronow S."/>
            <person name="Teshima H."/>
            <person name="Lapidus A."/>
            <person name="Nolan M."/>
            <person name="Lucas S."/>
            <person name="Hammon N."/>
            <person name="Deshpande S."/>
            <person name="Cheng J.F."/>
            <person name="Zeytun A."/>
            <person name="Tapia R."/>
            <person name="Goodwin L."/>
            <person name="Pitluck S."/>
            <person name="Liolios K."/>
            <person name="Pagani I."/>
            <person name="Ivanova N."/>
            <person name="Mavromatis K."/>
            <person name="Mikhailova N."/>
            <person name="Huntemann M."/>
            <person name="Pati A."/>
            <person name="Chen A."/>
            <person name="Palaniappan K."/>
            <person name="Land M."/>
            <person name="Hauser L."/>
            <person name="Brambilla E.M."/>
            <person name="Rohde M."/>
            <person name="Goker M."/>
            <person name="Woyke T."/>
            <person name="Bristow J."/>
            <person name="Eisen J.A."/>
            <person name="Markowitz V."/>
            <person name="Hugenholtz P."/>
            <person name="Kyrpides N.C."/>
            <person name="Klenk H.P."/>
            <person name="Detter J.C."/>
        </authorList>
    </citation>
    <scope>NUCLEOTIDE SEQUENCE [LARGE SCALE GENOMIC DNA]</scope>
    <source>
        <strain evidence="2">ATCC 33096 / DSM 2489 / 6091</strain>
    </source>
</reference>
<sequence length="104" mass="12155">MTNKELIISFLKKHNYNFCDDCLSSLTGISPRQSINQLCNKELYVFSKHANIKCHNCNKIKITRSLANTFENTKIKNCLKNERKFDFLWNEITSTLKPSQQIPN</sequence>
<dbReference type="EMBL" id="CP002631">
    <property type="protein sequence ID" value="AEB13091.1"/>
    <property type="molecule type" value="Genomic_DNA"/>
</dbReference>
<protein>
    <submittedName>
        <fullName evidence="1">Uncharacterized protein</fullName>
    </submittedName>
</protein>
<dbReference type="KEGG" id="tsu:Tresu_0125"/>
<organism evidence="1 2">
    <name type="scientific">Treponema succinifaciens (strain ATCC 33096 / DSM 2489 / 6091)</name>
    <dbReference type="NCBI Taxonomy" id="869209"/>
    <lineage>
        <taxon>Bacteria</taxon>
        <taxon>Pseudomonadati</taxon>
        <taxon>Spirochaetota</taxon>
        <taxon>Spirochaetia</taxon>
        <taxon>Spirochaetales</taxon>
        <taxon>Treponemataceae</taxon>
        <taxon>Treponema</taxon>
    </lineage>
</organism>
<gene>
    <name evidence="1" type="ordered locus">Tresu_0125</name>
</gene>
<accession>F2NUY7</accession>
<name>F2NUY7_TRES6</name>
<dbReference type="HOGENOM" id="CLU_2248884_0_0_12"/>
<dbReference type="Proteomes" id="UP000006852">
    <property type="component" value="Chromosome"/>
</dbReference>